<evidence type="ECO:0000313" key="2">
    <source>
        <dbReference type="Proteomes" id="UP000051220"/>
    </source>
</evidence>
<evidence type="ECO:0000313" key="1">
    <source>
        <dbReference type="EMBL" id="KRP32840.1"/>
    </source>
</evidence>
<sequence>MDFDIEVGQPEQAKAEILLTGASNVWRGVELRRMEVRTTVGDGVARLEKCSIEFPRGALGASGSVNLGTGRGSFEYHSDADLSQFASVAGGATAGLKEWKSEMPPKLWGEAEFGWKGNQPFFWKCRLEAGQFWLGQTAYRSLSLPWVTDGSKWMVQGFVIQGRSGSLEAQLSFDGKAELKGRIRSDLDLEGLAPWLGAGAKPFWESLELRSPPQITLQVTGAGLSMDLIRLAGRVEVKDLTYKTVEMEELAGNVVLAGGQLTVQDLRVKSSGGEGAGEFVYSFAPEKVRFLGMRSTLPIREFSTVFGVKFQRTMEPYQFHGRPTVTLEGEVDLEEQGGSNLEATVLAPAGMRYRVAGKDLDFTGMEMLVEVKGRKVIVSTQKGKPARVLGGQVEVQVEVDGAEKKQTTDIRKIQGVDFSRLVETYFDFEGYEGKFNGKIQLTGPSGNWREWVGSGRLMVDEGVLPGMGAFASAMNAPAEWVGLTDQNADMDFALAKGKLEVKKLNIESTLVVTTGQGVYDMTQDRLEDFVMRQNLRGPAGVPFFLVSQMFQYEGSGSLKNPTWKLRGIDEGEKKENQ</sequence>
<dbReference type="GO" id="GO:0005886">
    <property type="term" value="C:plasma membrane"/>
    <property type="evidence" value="ECO:0007669"/>
    <property type="project" value="TreeGrafter"/>
</dbReference>
<comment type="caution">
    <text evidence="1">The sequence shown here is derived from an EMBL/GenBank/DDBJ whole genome shotgun (WGS) entry which is preliminary data.</text>
</comment>
<proteinExistence type="predicted"/>
<gene>
    <name evidence="1" type="ORF">ABS33_05695</name>
</gene>
<dbReference type="InterPro" id="IPR052894">
    <property type="entry name" value="AsmA-related"/>
</dbReference>
<accession>A0A0R2X9R4</accession>
<name>A0A0R2X9R4_9BACT</name>
<dbReference type="PANTHER" id="PTHR30441">
    <property type="entry name" value="DUF748 DOMAIN-CONTAINING PROTEIN"/>
    <property type="match status" value="1"/>
</dbReference>
<organism evidence="1 2">
    <name type="scientific">Verrucomicrobia subdivision 6 bacterium BACL9 MAG-120924-bin69</name>
    <dbReference type="NCBI Taxonomy" id="1655635"/>
    <lineage>
        <taxon>Bacteria</taxon>
        <taxon>Pseudomonadati</taxon>
        <taxon>Verrucomicrobiota</taxon>
        <taxon>Verrucomicrobiia</taxon>
        <taxon>Verrucomicrobiales</taxon>
        <taxon>Verrucomicrobia subdivision 6</taxon>
    </lineage>
</organism>
<reference evidence="1 2" key="1">
    <citation type="submission" date="2015-10" db="EMBL/GenBank/DDBJ databases">
        <title>Metagenome-Assembled Genomes uncover a global brackish microbiome.</title>
        <authorList>
            <person name="Hugerth L.W."/>
            <person name="Larsson J."/>
            <person name="Alneberg J."/>
            <person name="Lindh M.V."/>
            <person name="Legrand C."/>
            <person name="Pinhassi J."/>
            <person name="Andersson A.F."/>
        </authorList>
    </citation>
    <scope>NUCLEOTIDE SEQUENCE [LARGE SCALE GENOMIC DNA]</scope>
    <source>
        <strain evidence="1">BACL9 MAG-120924-bin69</strain>
    </source>
</reference>
<dbReference type="EMBL" id="LIDN01000198">
    <property type="protein sequence ID" value="KRP32840.1"/>
    <property type="molecule type" value="Genomic_DNA"/>
</dbReference>
<dbReference type="Proteomes" id="UP000051220">
    <property type="component" value="Unassembled WGS sequence"/>
</dbReference>
<dbReference type="AlphaFoldDB" id="A0A0R2X9R4"/>
<dbReference type="PANTHER" id="PTHR30441:SF8">
    <property type="entry name" value="DUF748 DOMAIN-CONTAINING PROTEIN"/>
    <property type="match status" value="1"/>
</dbReference>
<dbReference type="GO" id="GO:0090313">
    <property type="term" value="P:regulation of protein targeting to membrane"/>
    <property type="evidence" value="ECO:0007669"/>
    <property type="project" value="TreeGrafter"/>
</dbReference>
<protein>
    <submittedName>
        <fullName evidence="1">Uncharacterized protein</fullName>
    </submittedName>
</protein>